<organism evidence="1 2">
    <name type="scientific">Puccinia striiformis f. sp. tritici</name>
    <dbReference type="NCBI Taxonomy" id="168172"/>
    <lineage>
        <taxon>Eukaryota</taxon>
        <taxon>Fungi</taxon>
        <taxon>Dikarya</taxon>
        <taxon>Basidiomycota</taxon>
        <taxon>Pucciniomycotina</taxon>
        <taxon>Pucciniomycetes</taxon>
        <taxon>Pucciniales</taxon>
        <taxon>Pucciniaceae</taxon>
        <taxon>Puccinia</taxon>
    </lineage>
</organism>
<keyword evidence="2" id="KW-1185">Reference proteome</keyword>
<comment type="caution">
    <text evidence="1">The sequence shown here is derived from an EMBL/GenBank/DDBJ whole genome shotgun (WGS) entry which is preliminary data.</text>
</comment>
<dbReference type="EMBL" id="CM045869">
    <property type="protein sequence ID" value="KAI7955063.1"/>
    <property type="molecule type" value="Genomic_DNA"/>
</dbReference>
<reference evidence="1 2" key="3">
    <citation type="journal article" date="2022" name="Microbiol. Spectr.">
        <title>Folding features and dynamics of 3D genome architecture in plant fungal pathogens.</title>
        <authorList>
            <person name="Xia C."/>
        </authorList>
    </citation>
    <scope>NUCLEOTIDE SEQUENCE [LARGE SCALE GENOMIC DNA]</scope>
    <source>
        <strain evidence="1 2">93-210</strain>
    </source>
</reference>
<accession>A0ACC0EMM2</accession>
<evidence type="ECO:0000313" key="1">
    <source>
        <dbReference type="EMBL" id="KAI7955063.1"/>
    </source>
</evidence>
<gene>
    <name evidence="1" type="ORF">MJO28_005463</name>
</gene>
<reference evidence="2" key="1">
    <citation type="journal article" date="2018" name="BMC Genomics">
        <title>Genomic insights into host adaptation between the wheat stripe rust pathogen (Puccinia striiformis f. sp. tritici) and the barley stripe rust pathogen (Puccinia striiformis f. sp. hordei).</title>
        <authorList>
            <person name="Xia C."/>
            <person name="Wang M."/>
            <person name="Yin C."/>
            <person name="Cornejo O.E."/>
            <person name="Hulbert S.H."/>
            <person name="Chen X."/>
        </authorList>
    </citation>
    <scope>NUCLEOTIDE SEQUENCE [LARGE SCALE GENOMIC DNA]</scope>
    <source>
        <strain evidence="2">93-210</strain>
    </source>
</reference>
<sequence>MTERSTGKTDGVEVDIEIKSACASDMPVEQPSERSTTPVTTHDSPSTKNHDTPNDTNPASNVSTSNDGTQVKKKKTVMQILGMMEDIMDRSDSRIVDYESEIKEDLIIFGEEYVAELDRHKRAVDRLLEDRTAYLIAHDRHQSQNHNQLDVLLSAIDKLEDELDFKRSSTSENSKK</sequence>
<name>A0ACC0EMM2_9BASI</name>
<dbReference type="Proteomes" id="UP001060170">
    <property type="component" value="Chromosome 5"/>
</dbReference>
<reference evidence="2" key="2">
    <citation type="journal article" date="2018" name="Mol. Plant Microbe Interact.">
        <title>Genome sequence resources for the wheat stripe rust pathogen (Puccinia striiformis f. sp. tritici) and the barley stripe rust pathogen (Puccinia striiformis f. sp. hordei).</title>
        <authorList>
            <person name="Xia C."/>
            <person name="Wang M."/>
            <person name="Yin C."/>
            <person name="Cornejo O.E."/>
            <person name="Hulbert S.H."/>
            <person name="Chen X."/>
        </authorList>
    </citation>
    <scope>NUCLEOTIDE SEQUENCE [LARGE SCALE GENOMIC DNA]</scope>
    <source>
        <strain evidence="2">93-210</strain>
    </source>
</reference>
<proteinExistence type="predicted"/>
<evidence type="ECO:0000313" key="2">
    <source>
        <dbReference type="Proteomes" id="UP001060170"/>
    </source>
</evidence>
<protein>
    <submittedName>
        <fullName evidence="1">Uncharacterized protein</fullName>
    </submittedName>
</protein>